<proteinExistence type="predicted"/>
<reference evidence="2 3" key="1">
    <citation type="submission" date="2019-03" db="EMBL/GenBank/DDBJ databases">
        <title>First draft genome of Liparis tanakae, snailfish: a comprehensive survey of snailfish specific genes.</title>
        <authorList>
            <person name="Kim W."/>
            <person name="Song I."/>
            <person name="Jeong J.-H."/>
            <person name="Kim D."/>
            <person name="Kim S."/>
            <person name="Ryu S."/>
            <person name="Song J.Y."/>
            <person name="Lee S.K."/>
        </authorList>
    </citation>
    <scope>NUCLEOTIDE SEQUENCE [LARGE SCALE GENOMIC DNA]</scope>
    <source>
        <tissue evidence="2">Muscle</tissue>
    </source>
</reference>
<dbReference type="AlphaFoldDB" id="A0A4Z2ENC6"/>
<dbReference type="Proteomes" id="UP000314294">
    <property type="component" value="Unassembled WGS sequence"/>
</dbReference>
<dbReference type="EMBL" id="SRLO01005077">
    <property type="protein sequence ID" value="TNN29882.1"/>
    <property type="molecule type" value="Genomic_DNA"/>
</dbReference>
<gene>
    <name evidence="2" type="primary">Doc2b_0</name>
    <name evidence="2" type="ORF">EYF80_059968</name>
</gene>
<keyword evidence="3" id="KW-1185">Reference proteome</keyword>
<evidence type="ECO:0000313" key="3">
    <source>
        <dbReference type="Proteomes" id="UP000314294"/>
    </source>
</evidence>
<name>A0A4Z2ENC6_9TELE</name>
<protein>
    <submittedName>
        <fullName evidence="2">Double C2-like domain-containing protein beta</fullName>
    </submittedName>
</protein>
<organism evidence="2 3">
    <name type="scientific">Liparis tanakae</name>
    <name type="common">Tanaka's snailfish</name>
    <dbReference type="NCBI Taxonomy" id="230148"/>
    <lineage>
        <taxon>Eukaryota</taxon>
        <taxon>Metazoa</taxon>
        <taxon>Chordata</taxon>
        <taxon>Craniata</taxon>
        <taxon>Vertebrata</taxon>
        <taxon>Euteleostomi</taxon>
        <taxon>Actinopterygii</taxon>
        <taxon>Neopterygii</taxon>
        <taxon>Teleostei</taxon>
        <taxon>Neoteleostei</taxon>
        <taxon>Acanthomorphata</taxon>
        <taxon>Eupercaria</taxon>
        <taxon>Perciformes</taxon>
        <taxon>Cottioidei</taxon>
        <taxon>Cottales</taxon>
        <taxon>Liparidae</taxon>
        <taxon>Liparis</taxon>
    </lineage>
</organism>
<evidence type="ECO:0000313" key="2">
    <source>
        <dbReference type="EMBL" id="TNN29882.1"/>
    </source>
</evidence>
<feature type="compositionally biased region" description="Low complexity" evidence="1">
    <location>
        <begin position="50"/>
        <end position="59"/>
    </location>
</feature>
<accession>A0A4Z2ENC6</accession>
<sequence length="273" mass="30662">MARRRGKKLSVSIQEHMAIDVCPGPIRPIRQISAYFPRRSPTSPGPTSPNPASSPRALSPAPPRAHGGGAYLLAPLLALGRPAGSVDTSVDINSSDSDDCSEPRCGICFGDAGVRAEVRAELQRAALHGSAGQGEDRDAFRLHSDAFRLHSDAFRLHCDAFRLHGDAFRLHCDAFRLHGDAFRLHHNAFRLHGDAFRLHRDAFMLHRDAFRLYRDAFMLHRDAFRLYRDAFRLHRDAFRLHRDAFSARWLSGDISRGLWPALQMSKLLKLICQ</sequence>
<feature type="region of interest" description="Disordered" evidence="1">
    <location>
        <begin position="36"/>
        <end position="64"/>
    </location>
</feature>
<evidence type="ECO:0000256" key="1">
    <source>
        <dbReference type="SAM" id="MobiDB-lite"/>
    </source>
</evidence>
<comment type="caution">
    <text evidence="2">The sequence shown here is derived from an EMBL/GenBank/DDBJ whole genome shotgun (WGS) entry which is preliminary data.</text>
</comment>